<keyword evidence="1" id="KW-0732">Signal</keyword>
<accession>A0A1I7FV26</accession>
<dbReference type="Gene3D" id="3.40.50.1820">
    <property type="entry name" value="alpha/beta hydrolase"/>
    <property type="match status" value="1"/>
</dbReference>
<gene>
    <name evidence="2" type="ORF">SAMN05216480_102264</name>
</gene>
<dbReference type="STRING" id="1224947.SAMN05216480_102264"/>
<organism evidence="2 3">
    <name type="scientific">Pustulibacterium marinum</name>
    <dbReference type="NCBI Taxonomy" id="1224947"/>
    <lineage>
        <taxon>Bacteria</taxon>
        <taxon>Pseudomonadati</taxon>
        <taxon>Bacteroidota</taxon>
        <taxon>Flavobacteriia</taxon>
        <taxon>Flavobacteriales</taxon>
        <taxon>Flavobacteriaceae</taxon>
        <taxon>Pustulibacterium</taxon>
    </lineage>
</organism>
<dbReference type="AlphaFoldDB" id="A0A1I7FV26"/>
<evidence type="ECO:0000256" key="1">
    <source>
        <dbReference type="SAM" id="SignalP"/>
    </source>
</evidence>
<name>A0A1I7FV26_9FLAO</name>
<reference evidence="2 3" key="1">
    <citation type="submission" date="2016-10" db="EMBL/GenBank/DDBJ databases">
        <authorList>
            <person name="de Groot N.N."/>
        </authorList>
    </citation>
    <scope>NUCLEOTIDE SEQUENCE [LARGE SCALE GENOMIC DNA]</scope>
    <source>
        <strain evidence="2 3">CGMCC 1.12333</strain>
    </source>
</reference>
<dbReference type="OrthoDB" id="9784036at2"/>
<feature type="chain" id="PRO_5011688422" evidence="1">
    <location>
        <begin position="20"/>
        <end position="440"/>
    </location>
</feature>
<protein>
    <submittedName>
        <fullName evidence="2">Enterochelin esterase</fullName>
    </submittedName>
</protein>
<dbReference type="Pfam" id="PF00756">
    <property type="entry name" value="Esterase"/>
    <property type="match status" value="1"/>
</dbReference>
<evidence type="ECO:0000313" key="2">
    <source>
        <dbReference type="EMBL" id="SFU40064.1"/>
    </source>
</evidence>
<proteinExistence type="predicted"/>
<dbReference type="PANTHER" id="PTHR48098:SF6">
    <property type="entry name" value="FERRI-BACILLIBACTIN ESTERASE BESA"/>
    <property type="match status" value="1"/>
</dbReference>
<sequence length="440" mass="51272">MKKYILLCICLCTYAMALAQESNTETYSLTYTVDTLQSKVLKDDRALKVYLPEGYDAQQKYPVVYITDAQTSNFTTAMTYMHAMMEGALLPKCILVGIVQKDRWNELEVSYKENGKRFKDYIFEEVVPYIDAQYSTSGYNVMVGHSDGAEYNQHLLLEKENPFASFISCSTNFNTPMEEALGTFFKEYTGKPIYYFIANVKYEVPERIAAGNLMERLAVEAANPKIQLTLQTYKAQHESIVIRALQDGLLYVFQNYRNLDAYADFKEYADHYQQDIATYYGFVPQFEYMDVDYYFGKILDEKDIAGYEFMVQFSNQHNIFFGNYVDEANSYFYMEAYPQTIVSYNRALNDMEGIQKNVFMGNLFRVLKAYEHENDLKGAVKFMEASIKKLPEYKLELSYLLGKFCKEQHIQEAKGKRLWAYCKKNYHENRAFTQADLEAL</sequence>
<dbReference type="RefSeq" id="WP_093023981.1">
    <property type="nucleotide sequence ID" value="NZ_FPBK01000002.1"/>
</dbReference>
<dbReference type="EMBL" id="FPBK01000002">
    <property type="protein sequence ID" value="SFU40064.1"/>
    <property type="molecule type" value="Genomic_DNA"/>
</dbReference>
<dbReference type="InterPro" id="IPR050583">
    <property type="entry name" value="Mycobacterial_A85_antigen"/>
</dbReference>
<dbReference type="SUPFAM" id="SSF53474">
    <property type="entry name" value="alpha/beta-Hydrolases"/>
    <property type="match status" value="1"/>
</dbReference>
<dbReference type="PANTHER" id="PTHR48098">
    <property type="entry name" value="ENTEROCHELIN ESTERASE-RELATED"/>
    <property type="match status" value="1"/>
</dbReference>
<feature type="signal peptide" evidence="1">
    <location>
        <begin position="1"/>
        <end position="19"/>
    </location>
</feature>
<dbReference type="InterPro" id="IPR029058">
    <property type="entry name" value="AB_hydrolase_fold"/>
</dbReference>
<evidence type="ECO:0000313" key="3">
    <source>
        <dbReference type="Proteomes" id="UP000199138"/>
    </source>
</evidence>
<dbReference type="Proteomes" id="UP000199138">
    <property type="component" value="Unassembled WGS sequence"/>
</dbReference>
<dbReference type="InterPro" id="IPR000801">
    <property type="entry name" value="Esterase-like"/>
</dbReference>
<keyword evidence="3" id="KW-1185">Reference proteome</keyword>